<evidence type="ECO:0000313" key="9">
    <source>
        <dbReference type="Proteomes" id="UP000634229"/>
    </source>
</evidence>
<proteinExistence type="inferred from homology"/>
<evidence type="ECO:0000259" key="6">
    <source>
        <dbReference type="Pfam" id="PF04542"/>
    </source>
</evidence>
<gene>
    <name evidence="8" type="ORF">JK363_01005</name>
</gene>
<keyword evidence="4" id="KW-0238">DNA-binding</keyword>
<feature type="domain" description="RNA polymerase sigma factor 70 region 4 type 2" evidence="7">
    <location>
        <begin position="111"/>
        <end position="160"/>
    </location>
</feature>
<keyword evidence="5" id="KW-0804">Transcription</keyword>
<protein>
    <submittedName>
        <fullName evidence="8">Sigma-70 family RNA polymerase sigma factor</fullName>
    </submittedName>
</protein>
<name>A0ABS1N5T5_9ACTN</name>
<dbReference type="InterPro" id="IPR013325">
    <property type="entry name" value="RNA_pol_sigma_r2"/>
</dbReference>
<dbReference type="Proteomes" id="UP000634229">
    <property type="component" value="Unassembled WGS sequence"/>
</dbReference>
<dbReference type="Gene3D" id="1.10.10.10">
    <property type="entry name" value="Winged helix-like DNA-binding domain superfamily/Winged helix DNA-binding domain"/>
    <property type="match status" value="1"/>
</dbReference>
<organism evidence="8 9">
    <name type="scientific">Streptomyces coffeae</name>
    <dbReference type="NCBI Taxonomy" id="621382"/>
    <lineage>
        <taxon>Bacteria</taxon>
        <taxon>Bacillati</taxon>
        <taxon>Actinomycetota</taxon>
        <taxon>Actinomycetes</taxon>
        <taxon>Kitasatosporales</taxon>
        <taxon>Streptomycetaceae</taxon>
        <taxon>Streptomyces</taxon>
    </lineage>
</organism>
<comment type="caution">
    <text evidence="8">The sequence shown here is derived from an EMBL/GenBank/DDBJ whole genome shotgun (WGS) entry which is preliminary data.</text>
</comment>
<dbReference type="PANTHER" id="PTHR43133">
    <property type="entry name" value="RNA POLYMERASE ECF-TYPE SIGMA FACTO"/>
    <property type="match status" value="1"/>
</dbReference>
<dbReference type="InterPro" id="IPR014284">
    <property type="entry name" value="RNA_pol_sigma-70_dom"/>
</dbReference>
<dbReference type="InterPro" id="IPR007627">
    <property type="entry name" value="RNA_pol_sigma70_r2"/>
</dbReference>
<keyword evidence="9" id="KW-1185">Reference proteome</keyword>
<dbReference type="RefSeq" id="WP_201870564.1">
    <property type="nucleotide sequence ID" value="NZ_JAERRF010000001.1"/>
</dbReference>
<keyword evidence="3" id="KW-0731">Sigma factor</keyword>
<evidence type="ECO:0000256" key="4">
    <source>
        <dbReference type="ARBA" id="ARBA00023125"/>
    </source>
</evidence>
<dbReference type="PANTHER" id="PTHR43133:SF8">
    <property type="entry name" value="RNA POLYMERASE SIGMA FACTOR HI_1459-RELATED"/>
    <property type="match status" value="1"/>
</dbReference>
<feature type="domain" description="RNA polymerase sigma-70 region 2" evidence="6">
    <location>
        <begin position="20"/>
        <end position="82"/>
    </location>
</feature>
<dbReference type="InterPro" id="IPR036388">
    <property type="entry name" value="WH-like_DNA-bd_sf"/>
</dbReference>
<dbReference type="Pfam" id="PF08281">
    <property type="entry name" value="Sigma70_r4_2"/>
    <property type="match status" value="1"/>
</dbReference>
<reference evidence="8 9" key="1">
    <citation type="submission" date="2021-01" db="EMBL/GenBank/DDBJ databases">
        <title>WGS of actinomycetes isolated from Thailand.</title>
        <authorList>
            <person name="Thawai C."/>
        </authorList>
    </citation>
    <scope>NUCLEOTIDE SEQUENCE [LARGE SCALE GENOMIC DNA]</scope>
    <source>
        <strain evidence="8 9">CA1R205</strain>
    </source>
</reference>
<evidence type="ECO:0000256" key="1">
    <source>
        <dbReference type="ARBA" id="ARBA00010641"/>
    </source>
</evidence>
<evidence type="ECO:0000313" key="8">
    <source>
        <dbReference type="EMBL" id="MBL1095274.1"/>
    </source>
</evidence>
<evidence type="ECO:0000259" key="7">
    <source>
        <dbReference type="Pfam" id="PF08281"/>
    </source>
</evidence>
<evidence type="ECO:0000256" key="5">
    <source>
        <dbReference type="ARBA" id="ARBA00023163"/>
    </source>
</evidence>
<sequence>MSDTAEETTRDEEFDAFYARTNRRLTAHALMRFGRDRQGVEDALQEAYIEAMERWPTVRSCPSPEGWVLTTMRRKLARDGRRWRNRWKPAELTVPASPAATVEETSEALATLRALTTLPPRQREVIVMATSGMSYQEISTALGITTRGVGSNLHKARARLTLLLSIPPGSDREGERLMSLSPRDPLYAALSAADAWLLDGLCAEEREREPGRGPGHDSGRGHR</sequence>
<dbReference type="EMBL" id="JAERRF010000001">
    <property type="protein sequence ID" value="MBL1095274.1"/>
    <property type="molecule type" value="Genomic_DNA"/>
</dbReference>
<comment type="similarity">
    <text evidence="1">Belongs to the sigma-70 factor family. ECF subfamily.</text>
</comment>
<accession>A0ABS1N5T5</accession>
<dbReference type="NCBIfam" id="TIGR02937">
    <property type="entry name" value="sigma70-ECF"/>
    <property type="match status" value="1"/>
</dbReference>
<evidence type="ECO:0000256" key="2">
    <source>
        <dbReference type="ARBA" id="ARBA00023015"/>
    </source>
</evidence>
<dbReference type="SUPFAM" id="SSF88659">
    <property type="entry name" value="Sigma3 and sigma4 domains of RNA polymerase sigma factors"/>
    <property type="match status" value="1"/>
</dbReference>
<dbReference type="InterPro" id="IPR013324">
    <property type="entry name" value="RNA_pol_sigma_r3/r4-like"/>
</dbReference>
<dbReference type="SUPFAM" id="SSF88946">
    <property type="entry name" value="Sigma2 domain of RNA polymerase sigma factors"/>
    <property type="match status" value="1"/>
</dbReference>
<dbReference type="Pfam" id="PF04542">
    <property type="entry name" value="Sigma70_r2"/>
    <property type="match status" value="1"/>
</dbReference>
<dbReference type="InterPro" id="IPR013249">
    <property type="entry name" value="RNA_pol_sigma70_r4_t2"/>
</dbReference>
<evidence type="ECO:0000256" key="3">
    <source>
        <dbReference type="ARBA" id="ARBA00023082"/>
    </source>
</evidence>
<keyword evidence="2" id="KW-0805">Transcription regulation</keyword>
<dbReference type="Gene3D" id="1.10.1740.10">
    <property type="match status" value="1"/>
</dbReference>
<dbReference type="InterPro" id="IPR039425">
    <property type="entry name" value="RNA_pol_sigma-70-like"/>
</dbReference>
<dbReference type="CDD" id="cd06171">
    <property type="entry name" value="Sigma70_r4"/>
    <property type="match status" value="1"/>
</dbReference>